<dbReference type="Proteomes" id="UP000252519">
    <property type="component" value="Unassembled WGS sequence"/>
</dbReference>
<reference evidence="2 3" key="1">
    <citation type="submission" date="2014-10" db="EMBL/GenBank/DDBJ databases">
        <title>Draft genome of the hookworm Ancylostoma caninum.</title>
        <authorList>
            <person name="Mitreva M."/>
        </authorList>
    </citation>
    <scope>NUCLEOTIDE SEQUENCE [LARGE SCALE GENOMIC DNA]</scope>
    <source>
        <strain evidence="2 3">Baltimore</strain>
    </source>
</reference>
<evidence type="ECO:0000256" key="1">
    <source>
        <dbReference type="SAM" id="Phobius"/>
    </source>
</evidence>
<comment type="caution">
    <text evidence="2">The sequence shown here is derived from an EMBL/GenBank/DDBJ whole genome shotgun (WGS) entry which is preliminary data.</text>
</comment>
<organism evidence="2 3">
    <name type="scientific">Ancylostoma caninum</name>
    <name type="common">Dog hookworm</name>
    <dbReference type="NCBI Taxonomy" id="29170"/>
    <lineage>
        <taxon>Eukaryota</taxon>
        <taxon>Metazoa</taxon>
        <taxon>Ecdysozoa</taxon>
        <taxon>Nematoda</taxon>
        <taxon>Chromadorea</taxon>
        <taxon>Rhabditida</taxon>
        <taxon>Rhabditina</taxon>
        <taxon>Rhabditomorpha</taxon>
        <taxon>Strongyloidea</taxon>
        <taxon>Ancylostomatidae</taxon>
        <taxon>Ancylostomatinae</taxon>
        <taxon>Ancylostoma</taxon>
    </lineage>
</organism>
<keyword evidence="1" id="KW-1133">Transmembrane helix</keyword>
<keyword evidence="1" id="KW-0812">Transmembrane</keyword>
<proteinExistence type="predicted"/>
<keyword evidence="1" id="KW-0472">Membrane</keyword>
<evidence type="ECO:0000313" key="2">
    <source>
        <dbReference type="EMBL" id="RCN48351.1"/>
    </source>
</evidence>
<dbReference type="AlphaFoldDB" id="A0A368GVG9"/>
<accession>A0A368GVG9</accession>
<evidence type="ECO:0000313" key="3">
    <source>
        <dbReference type="Proteomes" id="UP000252519"/>
    </source>
</evidence>
<feature type="transmembrane region" description="Helical" evidence="1">
    <location>
        <begin position="72"/>
        <end position="96"/>
    </location>
</feature>
<gene>
    <name evidence="2" type="ORF">ANCCAN_05640</name>
</gene>
<protein>
    <submittedName>
        <fullName evidence="2">Uncharacterized protein</fullName>
    </submittedName>
</protein>
<feature type="non-terminal residue" evidence="2">
    <location>
        <position position="104"/>
    </location>
</feature>
<name>A0A368GVG9_ANCCA</name>
<dbReference type="EMBL" id="JOJR01000048">
    <property type="protein sequence ID" value="RCN48351.1"/>
    <property type="molecule type" value="Genomic_DNA"/>
</dbReference>
<keyword evidence="3" id="KW-1185">Reference proteome</keyword>
<sequence length="104" mass="11544">MNGSGSLRNSKFVRTAVEIFRNTHVNFLITSCLILFFLYLTVLAAFGRNIIHPFTGDEPMLLNLTHPSVADSASLITSAFSIFFLLIISLCVGQLFDYMSLPPL</sequence>
<feature type="transmembrane region" description="Helical" evidence="1">
    <location>
        <begin position="27"/>
        <end position="51"/>
    </location>
</feature>